<dbReference type="GO" id="GO:0019894">
    <property type="term" value="F:kinesin binding"/>
    <property type="evidence" value="ECO:0007669"/>
    <property type="project" value="TreeGrafter"/>
</dbReference>
<dbReference type="GeneTree" id="ENSGT00390000002219"/>
<dbReference type="GO" id="GO:2000146">
    <property type="term" value="P:negative regulation of cell motility"/>
    <property type="evidence" value="ECO:0007669"/>
    <property type="project" value="InterPro"/>
</dbReference>
<feature type="compositionally biased region" description="Polar residues" evidence="1">
    <location>
        <begin position="139"/>
        <end position="150"/>
    </location>
</feature>
<dbReference type="AlphaFoldDB" id="A0A8C9VK05"/>
<keyword evidence="2" id="KW-0732">Signal</keyword>
<dbReference type="GO" id="GO:0005829">
    <property type="term" value="C:cytosol"/>
    <property type="evidence" value="ECO:0007669"/>
    <property type="project" value="GOC"/>
</dbReference>
<name>A0A8C9VK05_SCLFO</name>
<evidence type="ECO:0000256" key="2">
    <source>
        <dbReference type="SAM" id="SignalP"/>
    </source>
</evidence>
<accession>A0A8C9VK05</accession>
<sequence length="255" mass="29070">MFLINVFHIDGKCILFFFFSFFFFHLQFENLVESDEVGGCKYMISEVEMAPAREHHYAAVCDKQLVTDGRIKLFFNLLSKSFYVKLLRYLILNKVDGNVLFLRLPSGYDCERYLQNSRATSEPFRSSRLYSEANVATPNTESSYDFTSKTRSTDGDGTSLDLEWEDEEGMTRVVLVRERSHTEEDILQAALRSSRAPMGSGTASDESNALEWENDFASLHAEVTGGSEYYGFINPLLDMPPWDPADDSGSDKQDR</sequence>
<dbReference type="PANTHER" id="PTHR34529">
    <property type="entry name" value="AP-1 COMPLEX-ASSOCIATED REGULATORY PROTEIN"/>
    <property type="match status" value="1"/>
</dbReference>
<dbReference type="Proteomes" id="UP000694397">
    <property type="component" value="Chromosome 8"/>
</dbReference>
<dbReference type="Ensembl" id="ENSSFOT00015050217.1">
    <property type="protein sequence ID" value="ENSSFOP00015060509.1"/>
    <property type="gene ID" value="ENSSFOG00015024976.1"/>
</dbReference>
<dbReference type="Pfam" id="PF15745">
    <property type="entry name" value="AP1AR"/>
    <property type="match status" value="2"/>
</dbReference>
<reference evidence="3" key="2">
    <citation type="submission" date="2025-08" db="UniProtKB">
        <authorList>
            <consortium name="Ensembl"/>
        </authorList>
    </citation>
    <scope>IDENTIFICATION</scope>
</reference>
<dbReference type="GO" id="GO:0034315">
    <property type="term" value="P:regulation of Arp2/3 complex-mediated actin nucleation"/>
    <property type="evidence" value="ECO:0007669"/>
    <property type="project" value="InterPro"/>
</dbReference>
<dbReference type="InterPro" id="IPR031483">
    <property type="entry name" value="AP1AR"/>
</dbReference>
<dbReference type="GO" id="GO:1900025">
    <property type="term" value="P:negative regulation of substrate adhesion-dependent cell spreading"/>
    <property type="evidence" value="ECO:0007669"/>
    <property type="project" value="InterPro"/>
</dbReference>
<evidence type="ECO:0000256" key="1">
    <source>
        <dbReference type="SAM" id="MobiDB-lite"/>
    </source>
</evidence>
<protein>
    <submittedName>
        <fullName evidence="3">Uncharacterized protein</fullName>
    </submittedName>
</protein>
<reference evidence="3" key="3">
    <citation type="submission" date="2025-09" db="UniProtKB">
        <authorList>
            <consortium name="Ensembl"/>
        </authorList>
    </citation>
    <scope>IDENTIFICATION</scope>
</reference>
<dbReference type="GO" id="GO:0048203">
    <property type="term" value="P:vesicle targeting, trans-Golgi to endosome"/>
    <property type="evidence" value="ECO:0007669"/>
    <property type="project" value="InterPro"/>
</dbReference>
<dbReference type="GO" id="GO:0005768">
    <property type="term" value="C:endosome"/>
    <property type="evidence" value="ECO:0007669"/>
    <property type="project" value="TreeGrafter"/>
</dbReference>
<evidence type="ECO:0000313" key="3">
    <source>
        <dbReference type="Ensembl" id="ENSSFOP00015060509.1"/>
    </source>
</evidence>
<dbReference type="PANTHER" id="PTHR34529:SF1">
    <property type="entry name" value="AP-1 COMPLEX-ASSOCIATED REGULATORY PROTEIN"/>
    <property type="match status" value="1"/>
</dbReference>
<feature type="chain" id="PRO_5034257309" evidence="2">
    <location>
        <begin position="35"/>
        <end position="255"/>
    </location>
</feature>
<evidence type="ECO:0000313" key="4">
    <source>
        <dbReference type="Proteomes" id="UP000694397"/>
    </source>
</evidence>
<feature type="region of interest" description="Disordered" evidence="1">
    <location>
        <begin position="139"/>
        <end position="161"/>
    </location>
</feature>
<organism evidence="3 4">
    <name type="scientific">Scleropages formosus</name>
    <name type="common">Asian bonytongue</name>
    <name type="synonym">Osteoglossum formosum</name>
    <dbReference type="NCBI Taxonomy" id="113540"/>
    <lineage>
        <taxon>Eukaryota</taxon>
        <taxon>Metazoa</taxon>
        <taxon>Chordata</taxon>
        <taxon>Craniata</taxon>
        <taxon>Vertebrata</taxon>
        <taxon>Euteleostomi</taxon>
        <taxon>Actinopterygii</taxon>
        <taxon>Neopterygii</taxon>
        <taxon>Teleostei</taxon>
        <taxon>Osteoglossocephala</taxon>
        <taxon>Osteoglossomorpha</taxon>
        <taxon>Osteoglossiformes</taxon>
        <taxon>Osteoglossidae</taxon>
        <taxon>Scleropages</taxon>
    </lineage>
</organism>
<proteinExistence type="predicted"/>
<dbReference type="GO" id="GO:0035650">
    <property type="term" value="F:AP-1 adaptor complex binding"/>
    <property type="evidence" value="ECO:0007669"/>
    <property type="project" value="InterPro"/>
</dbReference>
<dbReference type="OrthoDB" id="10069720at2759"/>
<keyword evidence="4" id="KW-1185">Reference proteome</keyword>
<reference evidence="3 4" key="1">
    <citation type="submission" date="2019-04" db="EMBL/GenBank/DDBJ databases">
        <authorList>
            <consortium name="Wellcome Sanger Institute Data Sharing"/>
        </authorList>
    </citation>
    <scope>NUCLEOTIDE SEQUENCE [LARGE SCALE GENOMIC DNA]</scope>
</reference>
<feature type="signal peptide" evidence="2">
    <location>
        <begin position="1"/>
        <end position="34"/>
    </location>
</feature>